<comment type="caution">
    <text evidence="1">The sequence shown here is derived from an EMBL/GenBank/DDBJ whole genome shotgun (WGS) entry which is preliminary data.</text>
</comment>
<keyword evidence="2" id="KW-1185">Reference proteome</keyword>
<organism evidence="1 2">
    <name type="scientific">Chitinophaga japonensis</name>
    <name type="common">Flexibacter japonensis</name>
    <dbReference type="NCBI Taxonomy" id="104662"/>
    <lineage>
        <taxon>Bacteria</taxon>
        <taxon>Pseudomonadati</taxon>
        <taxon>Bacteroidota</taxon>
        <taxon>Chitinophagia</taxon>
        <taxon>Chitinophagales</taxon>
        <taxon>Chitinophagaceae</taxon>
        <taxon>Chitinophaga</taxon>
    </lineage>
</organism>
<name>A0A562SY86_CHIJA</name>
<dbReference type="AlphaFoldDB" id="A0A562SY86"/>
<dbReference type="Proteomes" id="UP000316778">
    <property type="component" value="Unassembled WGS sequence"/>
</dbReference>
<proteinExistence type="predicted"/>
<accession>A0A562SY86</accession>
<dbReference type="RefSeq" id="WP_145716053.1">
    <property type="nucleotide sequence ID" value="NZ_BAAAFY010000005.1"/>
</dbReference>
<sequence length="73" mass="8405">MQIEKFYKAQAIRKDITELETVASGLDGDNTDLKALDKLPATVRQMLNKKAAEVVKRELNKIIREKEKEFNDL</sequence>
<dbReference type="EMBL" id="VLLG01000004">
    <property type="protein sequence ID" value="TWI86325.1"/>
    <property type="molecule type" value="Genomic_DNA"/>
</dbReference>
<evidence type="ECO:0000313" key="1">
    <source>
        <dbReference type="EMBL" id="TWI86325.1"/>
    </source>
</evidence>
<gene>
    <name evidence="1" type="ORF">LX66_3579</name>
</gene>
<evidence type="ECO:0000313" key="2">
    <source>
        <dbReference type="Proteomes" id="UP000316778"/>
    </source>
</evidence>
<protein>
    <submittedName>
        <fullName evidence="1">Uncharacterized protein</fullName>
    </submittedName>
</protein>
<reference evidence="1 2" key="1">
    <citation type="journal article" date="2013" name="Stand. Genomic Sci.">
        <title>Genomic Encyclopedia of Type Strains, Phase I: The one thousand microbial genomes (KMG-I) project.</title>
        <authorList>
            <person name="Kyrpides N.C."/>
            <person name="Woyke T."/>
            <person name="Eisen J.A."/>
            <person name="Garrity G."/>
            <person name="Lilburn T.G."/>
            <person name="Beck B.J."/>
            <person name="Whitman W.B."/>
            <person name="Hugenholtz P."/>
            <person name="Klenk H.P."/>
        </authorList>
    </citation>
    <scope>NUCLEOTIDE SEQUENCE [LARGE SCALE GENOMIC DNA]</scope>
    <source>
        <strain evidence="1 2">DSM 13484</strain>
    </source>
</reference>